<proteinExistence type="predicted"/>
<organism evidence="1 2">
    <name type="scientific">Nocardiopsis exhalans</name>
    <dbReference type="NCBI Taxonomy" id="163604"/>
    <lineage>
        <taxon>Bacteria</taxon>
        <taxon>Bacillati</taxon>
        <taxon>Actinomycetota</taxon>
        <taxon>Actinomycetes</taxon>
        <taxon>Streptosporangiales</taxon>
        <taxon>Nocardiopsidaceae</taxon>
        <taxon>Nocardiopsis</taxon>
    </lineage>
</organism>
<protein>
    <submittedName>
        <fullName evidence="1">Uncharacterized protein</fullName>
    </submittedName>
</protein>
<dbReference type="EMBL" id="CP099837">
    <property type="protein sequence ID" value="USY18860.1"/>
    <property type="molecule type" value="Genomic_DNA"/>
</dbReference>
<dbReference type="Proteomes" id="UP001055940">
    <property type="component" value="Chromosome"/>
</dbReference>
<name>A0ABY5D7G3_9ACTN</name>
<reference evidence="1" key="1">
    <citation type="submission" date="2022-06" db="EMBL/GenBank/DDBJ databases">
        <authorList>
            <person name="Ping M."/>
        </authorList>
    </citation>
    <scope>NUCLEOTIDE SEQUENCE</scope>
    <source>
        <strain evidence="1">JCM11759T</strain>
    </source>
</reference>
<evidence type="ECO:0000313" key="1">
    <source>
        <dbReference type="EMBL" id="USY18860.1"/>
    </source>
</evidence>
<sequence length="122" mass="13197">MHEHAITPPNPHGALDGLVDIAELWEEGVRDIAADPDVTHGEAARFATAVALDYAQCSRNEADEGGDTEAGDGFAFFLDYMTLVRAGVLQSDAYADELESLLRRHVRDANMSAAHEACNLSR</sequence>
<gene>
    <name evidence="1" type="ORF">NE857_26840</name>
</gene>
<keyword evidence="2" id="KW-1185">Reference proteome</keyword>
<dbReference type="RefSeq" id="WP_254418172.1">
    <property type="nucleotide sequence ID" value="NZ_BAAAJB010000016.1"/>
</dbReference>
<accession>A0ABY5D7G3</accession>
<evidence type="ECO:0000313" key="2">
    <source>
        <dbReference type="Proteomes" id="UP001055940"/>
    </source>
</evidence>